<evidence type="ECO:0000256" key="1">
    <source>
        <dbReference type="SAM" id="MobiDB-lite"/>
    </source>
</evidence>
<feature type="compositionally biased region" description="Polar residues" evidence="1">
    <location>
        <begin position="35"/>
        <end position="46"/>
    </location>
</feature>
<dbReference type="EMBL" id="OW240912">
    <property type="protein sequence ID" value="CAH2221139.1"/>
    <property type="molecule type" value="Genomic_DNA"/>
</dbReference>
<sequence length="85" mass="8909">MSMPEMEHNIGALDAPDVHQGAACRSMSAGRKSESGTLTGTDTARTGPSGDGGRIPEERLDGSTDAGLMGGHWRFWMESGSGEKE</sequence>
<dbReference type="Proteomes" id="UP001295444">
    <property type="component" value="Chromosome 01"/>
</dbReference>
<feature type="region of interest" description="Disordered" evidence="1">
    <location>
        <begin position="1"/>
        <end position="71"/>
    </location>
</feature>
<organism evidence="2 3">
    <name type="scientific">Pelobates cultripes</name>
    <name type="common">Western spadefoot toad</name>
    <dbReference type="NCBI Taxonomy" id="61616"/>
    <lineage>
        <taxon>Eukaryota</taxon>
        <taxon>Metazoa</taxon>
        <taxon>Chordata</taxon>
        <taxon>Craniata</taxon>
        <taxon>Vertebrata</taxon>
        <taxon>Euteleostomi</taxon>
        <taxon>Amphibia</taxon>
        <taxon>Batrachia</taxon>
        <taxon>Anura</taxon>
        <taxon>Pelobatoidea</taxon>
        <taxon>Pelobatidae</taxon>
        <taxon>Pelobates</taxon>
    </lineage>
</organism>
<evidence type="ECO:0000313" key="2">
    <source>
        <dbReference type="EMBL" id="CAH2221139.1"/>
    </source>
</evidence>
<accession>A0AAD1R1E8</accession>
<dbReference type="AlphaFoldDB" id="A0AAD1R1E8"/>
<protein>
    <submittedName>
        <fullName evidence="2">Uncharacterized protein</fullName>
    </submittedName>
</protein>
<evidence type="ECO:0000313" key="3">
    <source>
        <dbReference type="Proteomes" id="UP001295444"/>
    </source>
</evidence>
<name>A0AAD1R1E8_PELCU</name>
<proteinExistence type="predicted"/>
<gene>
    <name evidence="2" type="ORF">PECUL_23A048106</name>
</gene>
<keyword evidence="3" id="KW-1185">Reference proteome</keyword>
<reference evidence="2" key="1">
    <citation type="submission" date="2022-03" db="EMBL/GenBank/DDBJ databases">
        <authorList>
            <person name="Alioto T."/>
            <person name="Alioto T."/>
            <person name="Gomez Garrido J."/>
        </authorList>
    </citation>
    <scope>NUCLEOTIDE SEQUENCE</scope>
</reference>